<dbReference type="EMBL" id="PEZG01000044">
    <property type="protein sequence ID" value="PIS15750.1"/>
    <property type="molecule type" value="Genomic_DNA"/>
</dbReference>
<organism evidence="1 2">
    <name type="scientific">Candidatus Roizmanbacteria bacterium CG09_land_8_20_14_0_10_41_9</name>
    <dbReference type="NCBI Taxonomy" id="1974850"/>
    <lineage>
        <taxon>Bacteria</taxon>
        <taxon>Candidatus Roizmaniibacteriota</taxon>
    </lineage>
</organism>
<evidence type="ECO:0000313" key="2">
    <source>
        <dbReference type="Proteomes" id="UP000231198"/>
    </source>
</evidence>
<reference evidence="2" key="1">
    <citation type="submission" date="2017-09" db="EMBL/GenBank/DDBJ databases">
        <title>Depth-based differentiation of microbial function through sediment-hosted aquifers and enrichment of novel symbionts in the deep terrestrial subsurface.</title>
        <authorList>
            <person name="Probst A.J."/>
            <person name="Ladd B."/>
            <person name="Jarett J.K."/>
            <person name="Geller-Mcgrath D.E."/>
            <person name="Sieber C.M.K."/>
            <person name="Emerson J.B."/>
            <person name="Anantharaman K."/>
            <person name="Thomas B.C."/>
            <person name="Malmstrom R."/>
            <person name="Stieglmeier M."/>
            <person name="Klingl A."/>
            <person name="Woyke T."/>
            <person name="Ryan C.M."/>
            <person name="Banfield J.F."/>
        </authorList>
    </citation>
    <scope>NUCLEOTIDE SEQUENCE [LARGE SCALE GENOMIC DNA]</scope>
</reference>
<dbReference type="Proteomes" id="UP000231198">
    <property type="component" value="Unassembled WGS sequence"/>
</dbReference>
<dbReference type="AlphaFoldDB" id="A0A2H0WSW0"/>
<gene>
    <name evidence="1" type="ORF">COT62_02050</name>
</gene>
<proteinExistence type="predicted"/>
<accession>A0A2H0WSW0</accession>
<comment type="caution">
    <text evidence="1">The sequence shown here is derived from an EMBL/GenBank/DDBJ whole genome shotgun (WGS) entry which is preliminary data.</text>
</comment>
<evidence type="ECO:0000313" key="1">
    <source>
        <dbReference type="EMBL" id="PIS15750.1"/>
    </source>
</evidence>
<protein>
    <submittedName>
        <fullName evidence="1">Uncharacterized protein</fullName>
    </submittedName>
</protein>
<sequence>MKKLIPVIVILLLLGVGGYFFLTQKGGMVPQTGEIQKKLNESGGNVISSIQDAVLKATPLKCEYPDDKGNTMTTYIKGEKIRGTGYVSDSKSQGEFLMRDNKMYTWDTKTKKGVIIGFNEDISTQTSKITQSPDQKSQTVENLEKYKEYCKVVVIPDSMFDVPKDVQFTDLEEQMKNAGINPAGE</sequence>
<name>A0A2H0WSW0_9BACT</name>